<reference evidence="3 4" key="1">
    <citation type="submission" date="2020-08" db="EMBL/GenBank/DDBJ databases">
        <title>A Genomic Blueprint of the Chicken Gut Microbiome.</title>
        <authorList>
            <person name="Gilroy R."/>
            <person name="Ravi A."/>
            <person name="Getino M."/>
            <person name="Pursley I."/>
            <person name="Horton D.L."/>
            <person name="Alikhan N.-F."/>
            <person name="Baker D."/>
            <person name="Gharbi K."/>
            <person name="Hall N."/>
            <person name="Watson M."/>
            <person name="Adriaenssens E.M."/>
            <person name="Foster-Nyarko E."/>
            <person name="Jarju S."/>
            <person name="Secka A."/>
            <person name="Antonio M."/>
            <person name="Oren A."/>
            <person name="Chaudhuri R."/>
            <person name="La Ragione R.M."/>
            <person name="Hildebrand F."/>
            <person name="Pallen M.J."/>
        </authorList>
    </citation>
    <scope>NUCLEOTIDE SEQUENCE [LARGE SCALE GENOMIC DNA]</scope>
    <source>
        <strain evidence="3 4">Sa4CUA1</strain>
    </source>
</reference>
<protein>
    <submittedName>
        <fullName evidence="3">Universal stress protein</fullName>
    </submittedName>
</protein>
<accession>A0ABR8RWS0</accession>
<dbReference type="InterPro" id="IPR006016">
    <property type="entry name" value="UspA"/>
</dbReference>
<dbReference type="Proteomes" id="UP000641803">
    <property type="component" value="Unassembled WGS sequence"/>
</dbReference>
<comment type="similarity">
    <text evidence="1">Belongs to the universal stress protein A family.</text>
</comment>
<organism evidence="3 4">
    <name type="scientific">Oerskovia rustica</name>
    <dbReference type="NCBI Taxonomy" id="2762237"/>
    <lineage>
        <taxon>Bacteria</taxon>
        <taxon>Bacillati</taxon>
        <taxon>Actinomycetota</taxon>
        <taxon>Actinomycetes</taxon>
        <taxon>Micrococcales</taxon>
        <taxon>Cellulomonadaceae</taxon>
        <taxon>Oerskovia</taxon>
    </lineage>
</organism>
<dbReference type="PANTHER" id="PTHR46268:SF6">
    <property type="entry name" value="UNIVERSAL STRESS PROTEIN UP12"/>
    <property type="match status" value="1"/>
</dbReference>
<evidence type="ECO:0000259" key="2">
    <source>
        <dbReference type="Pfam" id="PF00582"/>
    </source>
</evidence>
<proteinExistence type="inferred from homology"/>
<dbReference type="PANTHER" id="PTHR46268">
    <property type="entry name" value="STRESS RESPONSE PROTEIN NHAX"/>
    <property type="match status" value="1"/>
</dbReference>
<dbReference type="RefSeq" id="WP_191797772.1">
    <property type="nucleotide sequence ID" value="NZ_JACSQQ010000043.1"/>
</dbReference>
<evidence type="ECO:0000256" key="1">
    <source>
        <dbReference type="ARBA" id="ARBA00008791"/>
    </source>
</evidence>
<evidence type="ECO:0000313" key="3">
    <source>
        <dbReference type="EMBL" id="MBD7952198.1"/>
    </source>
</evidence>
<dbReference type="EMBL" id="JACSQQ010000043">
    <property type="protein sequence ID" value="MBD7952198.1"/>
    <property type="molecule type" value="Genomic_DNA"/>
</dbReference>
<feature type="domain" description="UspA" evidence="2">
    <location>
        <begin position="16"/>
        <end position="151"/>
    </location>
</feature>
<dbReference type="Gene3D" id="3.40.50.12370">
    <property type="match status" value="1"/>
</dbReference>
<sequence length="166" mass="17360">MGENPRPVVLGVVRGQPEEVLRTASGLAARLGAELICATVNPARFVVSESADGHVTSAPIDPDFHDTHDDELDPELAERLASALDAVGVRWSTRLLAGDPADALARLARTVDAELIVVGTHGPGRGAHDLFNRSVAIHLAHRQHRPVVVVPAVPPGTEPVPAGSPS</sequence>
<keyword evidence="4" id="KW-1185">Reference proteome</keyword>
<comment type="caution">
    <text evidence="3">The sequence shown here is derived from an EMBL/GenBank/DDBJ whole genome shotgun (WGS) entry which is preliminary data.</text>
</comment>
<evidence type="ECO:0000313" key="4">
    <source>
        <dbReference type="Proteomes" id="UP000641803"/>
    </source>
</evidence>
<dbReference type="CDD" id="cd00293">
    <property type="entry name" value="USP-like"/>
    <property type="match status" value="1"/>
</dbReference>
<name>A0ABR8RWS0_9CELL</name>
<gene>
    <name evidence="3" type="ORF">H9652_17490</name>
</gene>
<dbReference type="SUPFAM" id="SSF52402">
    <property type="entry name" value="Adenine nucleotide alpha hydrolases-like"/>
    <property type="match status" value="1"/>
</dbReference>
<dbReference type="Pfam" id="PF00582">
    <property type="entry name" value="Usp"/>
    <property type="match status" value="1"/>
</dbReference>